<dbReference type="Pfam" id="PF13919">
    <property type="entry name" value="ASXH"/>
    <property type="match status" value="1"/>
</dbReference>
<comment type="subcellular location">
    <subcellularLocation>
        <location evidence="1">Nucleus</location>
    </subcellularLocation>
</comment>
<dbReference type="PANTHER" id="PTHR46855:SF3">
    <property type="entry name" value="GATA TRANSCRIPTION FACTOR 26-LIKE"/>
    <property type="match status" value="1"/>
</dbReference>
<dbReference type="Proteomes" id="UP000224567">
    <property type="component" value="Unassembled WGS sequence"/>
</dbReference>
<evidence type="ECO:0000256" key="4">
    <source>
        <dbReference type="ARBA" id="ARBA00022833"/>
    </source>
</evidence>
<evidence type="ECO:0000313" key="12">
    <source>
        <dbReference type="Proteomes" id="UP000224567"/>
    </source>
</evidence>
<dbReference type="InterPro" id="IPR000679">
    <property type="entry name" value="Znf_GATA"/>
</dbReference>
<evidence type="ECO:0000256" key="9">
    <source>
        <dbReference type="SAM" id="MobiDB-lite"/>
    </source>
</evidence>
<evidence type="ECO:0000256" key="5">
    <source>
        <dbReference type="ARBA" id="ARBA00023015"/>
    </source>
</evidence>
<dbReference type="InterPro" id="IPR028020">
    <property type="entry name" value="ASX_DEUBAD_dom"/>
</dbReference>
<dbReference type="InterPro" id="IPR013088">
    <property type="entry name" value="Znf_NHR/GATA"/>
</dbReference>
<evidence type="ECO:0000259" key="10">
    <source>
        <dbReference type="PROSITE" id="PS51916"/>
    </source>
</evidence>
<dbReference type="SUPFAM" id="SSF57716">
    <property type="entry name" value="Glucocorticoid receptor-like (DNA-binding domain)"/>
    <property type="match status" value="1"/>
</dbReference>
<keyword evidence="6" id="KW-0238">DNA-binding</keyword>
<dbReference type="Gene3D" id="1.10.2020.20">
    <property type="match status" value="1"/>
</dbReference>
<organism evidence="11 12">
    <name type="scientific">Capsicum baccatum</name>
    <name type="common">Peruvian pepper</name>
    <dbReference type="NCBI Taxonomy" id="33114"/>
    <lineage>
        <taxon>Eukaryota</taxon>
        <taxon>Viridiplantae</taxon>
        <taxon>Streptophyta</taxon>
        <taxon>Embryophyta</taxon>
        <taxon>Tracheophyta</taxon>
        <taxon>Spermatophyta</taxon>
        <taxon>Magnoliopsida</taxon>
        <taxon>eudicotyledons</taxon>
        <taxon>Gunneridae</taxon>
        <taxon>Pentapetalae</taxon>
        <taxon>asterids</taxon>
        <taxon>lamiids</taxon>
        <taxon>Solanales</taxon>
        <taxon>Solanaceae</taxon>
        <taxon>Solanoideae</taxon>
        <taxon>Capsiceae</taxon>
        <taxon>Capsicum</taxon>
    </lineage>
</organism>
<reference evidence="11 12" key="1">
    <citation type="journal article" date="2017" name="Genome Biol.">
        <title>New reference genome sequences of hot pepper reveal the massive evolution of plant disease-resistance genes by retroduplication.</title>
        <authorList>
            <person name="Kim S."/>
            <person name="Park J."/>
            <person name="Yeom S.I."/>
            <person name="Kim Y.M."/>
            <person name="Seo E."/>
            <person name="Kim K.T."/>
            <person name="Kim M.S."/>
            <person name="Lee J.M."/>
            <person name="Cheong K."/>
            <person name="Shin H.S."/>
            <person name="Kim S.B."/>
            <person name="Han K."/>
            <person name="Lee J."/>
            <person name="Park M."/>
            <person name="Lee H.A."/>
            <person name="Lee H.Y."/>
            <person name="Lee Y."/>
            <person name="Oh S."/>
            <person name="Lee J.H."/>
            <person name="Choi E."/>
            <person name="Choi E."/>
            <person name="Lee S.E."/>
            <person name="Jeon J."/>
            <person name="Kim H."/>
            <person name="Choi G."/>
            <person name="Song H."/>
            <person name="Lee J."/>
            <person name="Lee S.C."/>
            <person name="Kwon J.K."/>
            <person name="Lee H.Y."/>
            <person name="Koo N."/>
            <person name="Hong Y."/>
            <person name="Kim R.W."/>
            <person name="Kang W.H."/>
            <person name="Huh J.H."/>
            <person name="Kang B.C."/>
            <person name="Yang T.J."/>
            <person name="Lee Y.H."/>
            <person name="Bennetzen J.L."/>
            <person name="Choi D."/>
        </authorList>
    </citation>
    <scope>NUCLEOTIDE SEQUENCE [LARGE SCALE GENOMIC DNA]</scope>
    <source>
        <strain evidence="12">cv. PBC81</strain>
    </source>
</reference>
<name>A0A2G2W3E6_CAPBA</name>
<keyword evidence="3" id="KW-0863">Zinc-finger</keyword>
<feature type="compositionally biased region" description="Polar residues" evidence="9">
    <location>
        <begin position="364"/>
        <end position="375"/>
    </location>
</feature>
<dbReference type="AlphaFoldDB" id="A0A2G2W3E6"/>
<reference evidence="12" key="2">
    <citation type="journal article" date="2017" name="J. Anim. Genet.">
        <title>Multiple reference genome sequences of hot pepper reveal the massive evolution of plant disease resistance genes by retroduplication.</title>
        <authorList>
            <person name="Kim S."/>
            <person name="Park J."/>
            <person name="Yeom S.-I."/>
            <person name="Kim Y.-M."/>
            <person name="Seo E."/>
            <person name="Kim K.-T."/>
            <person name="Kim M.-S."/>
            <person name="Lee J.M."/>
            <person name="Cheong K."/>
            <person name="Shin H.-S."/>
            <person name="Kim S.-B."/>
            <person name="Han K."/>
            <person name="Lee J."/>
            <person name="Park M."/>
            <person name="Lee H.-A."/>
            <person name="Lee H.-Y."/>
            <person name="Lee Y."/>
            <person name="Oh S."/>
            <person name="Lee J.H."/>
            <person name="Choi E."/>
            <person name="Choi E."/>
            <person name="Lee S.E."/>
            <person name="Jeon J."/>
            <person name="Kim H."/>
            <person name="Choi G."/>
            <person name="Song H."/>
            <person name="Lee J."/>
            <person name="Lee S.-C."/>
            <person name="Kwon J.-K."/>
            <person name="Lee H.-Y."/>
            <person name="Koo N."/>
            <person name="Hong Y."/>
            <person name="Kim R.W."/>
            <person name="Kang W.-H."/>
            <person name="Huh J.H."/>
            <person name="Kang B.-C."/>
            <person name="Yang T.-J."/>
            <person name="Lee Y.-H."/>
            <person name="Bennetzen J.L."/>
            <person name="Choi D."/>
        </authorList>
    </citation>
    <scope>NUCLEOTIDE SEQUENCE [LARGE SCALE GENOMIC DNA]</scope>
    <source>
        <strain evidence="12">cv. PBC81</strain>
    </source>
</reference>
<evidence type="ECO:0000313" key="11">
    <source>
        <dbReference type="EMBL" id="PHT39767.1"/>
    </source>
</evidence>
<evidence type="ECO:0000256" key="2">
    <source>
        <dbReference type="ARBA" id="ARBA00022723"/>
    </source>
</evidence>
<comment type="caution">
    <text evidence="11">The sequence shown here is derived from an EMBL/GenBank/DDBJ whole genome shotgun (WGS) entry which is preliminary data.</text>
</comment>
<dbReference type="GO" id="GO:0043565">
    <property type="term" value="F:sequence-specific DNA binding"/>
    <property type="evidence" value="ECO:0007669"/>
    <property type="project" value="InterPro"/>
</dbReference>
<feature type="region of interest" description="Disordered" evidence="9">
    <location>
        <begin position="364"/>
        <end position="388"/>
    </location>
</feature>
<evidence type="ECO:0000256" key="8">
    <source>
        <dbReference type="ARBA" id="ARBA00023242"/>
    </source>
</evidence>
<dbReference type="Pfam" id="PF00320">
    <property type="entry name" value="GATA"/>
    <property type="match status" value="1"/>
</dbReference>
<dbReference type="GO" id="GO:0005634">
    <property type="term" value="C:nucleus"/>
    <property type="evidence" value="ECO:0007669"/>
    <property type="project" value="UniProtKB-SubCell"/>
</dbReference>
<dbReference type="PROSITE" id="PS51916">
    <property type="entry name" value="DEUBAD"/>
    <property type="match status" value="1"/>
</dbReference>
<dbReference type="Gene3D" id="3.30.50.10">
    <property type="entry name" value="Erythroid Transcription Factor GATA-1, subunit A"/>
    <property type="match status" value="1"/>
</dbReference>
<keyword evidence="12" id="KW-1185">Reference proteome</keyword>
<dbReference type="InterPro" id="IPR044589">
    <property type="entry name" value="GATA26/27"/>
</dbReference>
<feature type="domain" description="DEUBAD" evidence="10">
    <location>
        <begin position="407"/>
        <end position="516"/>
    </location>
</feature>
<accession>A0A2G2W3E6</accession>
<dbReference type="STRING" id="33114.A0A2G2W3E6"/>
<evidence type="ECO:0000256" key="1">
    <source>
        <dbReference type="ARBA" id="ARBA00004123"/>
    </source>
</evidence>
<dbReference type="InterPro" id="IPR044867">
    <property type="entry name" value="DEUBAD_dom"/>
</dbReference>
<dbReference type="InterPro" id="IPR038108">
    <property type="entry name" value="RPN13_DEUBAD_sf"/>
</dbReference>
<evidence type="ECO:0000256" key="6">
    <source>
        <dbReference type="ARBA" id="ARBA00023125"/>
    </source>
</evidence>
<keyword evidence="7" id="KW-0804">Transcription</keyword>
<keyword evidence="5" id="KW-0805">Transcription regulation</keyword>
<dbReference type="CDD" id="cd00202">
    <property type="entry name" value="ZnF_GATA"/>
    <property type="match status" value="1"/>
</dbReference>
<dbReference type="PANTHER" id="PTHR46855">
    <property type="entry name" value="OSJNBB0038F03.10 PROTEIN"/>
    <property type="match status" value="1"/>
</dbReference>
<evidence type="ECO:0000256" key="7">
    <source>
        <dbReference type="ARBA" id="ARBA00023163"/>
    </source>
</evidence>
<keyword evidence="2" id="KW-0479">Metal-binding</keyword>
<dbReference type="GO" id="GO:0008270">
    <property type="term" value="F:zinc ion binding"/>
    <property type="evidence" value="ECO:0007669"/>
    <property type="project" value="UniProtKB-KW"/>
</dbReference>
<dbReference type="SMART" id="SM00401">
    <property type="entry name" value="ZnF_GATA"/>
    <property type="match status" value="1"/>
</dbReference>
<proteinExistence type="predicted"/>
<keyword evidence="8" id="KW-0539">Nucleus</keyword>
<dbReference type="OrthoDB" id="515401at2759"/>
<evidence type="ECO:0000256" key="3">
    <source>
        <dbReference type="ARBA" id="ARBA00022771"/>
    </source>
</evidence>
<dbReference type="GO" id="GO:0006355">
    <property type="term" value="P:regulation of DNA-templated transcription"/>
    <property type="evidence" value="ECO:0007669"/>
    <property type="project" value="InterPro"/>
</dbReference>
<protein>
    <submittedName>
        <fullName evidence="11">GATA transcription factor 26</fullName>
    </submittedName>
</protein>
<keyword evidence="4" id="KW-0862">Zinc</keyword>
<sequence length="657" mass="73197">MLDSRSCLAGLDIVMVGSFCQILRLPLNWKLSPMMILLKSHLLEIGNVFFLDIDLCGNCLCPQRCHTGTCGFYSVFCHGFFIPVALICFYLSQGSIGNSLSISQEIWVILPEIIYFEYSLNHQNHAADTPLWRNGPPEKPILCNACGSRWRTKGTLANYTPLHARAEPCYSEDHRVSRFKNVSIKNKEAKVLKRKQSHDNADAGTPPDYNLGFRKVLDEDISNRSSSGSAISNSESCAQFGSAEASDLTGPAQSNIWDTTVPSRKRTCFNRPKPSSVEKLTKDLYTILHEQQSSYLCASSEEELLFESHKSMVSVEIGHGSVLIRHPSSIGREEESEASSLSVDNKHRSVSDAYSRLTTPLVNISKGVNSPNMSTERTKKPTGPVMEQDQIKRNKDHVEKLQILGHHNSALRYIDLKDVLNYEEFTSHLSSDEQQQLLKYLPPVDSFAPPDSLRTVFESSQFEESLSSFQKLLAEGVFDNSLPGVNLEDCRTLKRFILCYLAKSKWVQQYNLLKDTKCKNNSSGSEVTGEPSVIATCHSVSVKKPREGQHLKYSGAKAAMKSPKRVVMKSIYEQKELAASDGSCFSPRSSFTLPSENNSLMLDPFHSANQNSDQDLLLDVPSNSCFPQAELLVPTSSFTTQASTSSSSMYPPHFVRP</sequence>
<dbReference type="EMBL" id="MLFT02000008">
    <property type="protein sequence ID" value="PHT39767.1"/>
    <property type="molecule type" value="Genomic_DNA"/>
</dbReference>
<gene>
    <name evidence="11" type="ORF">CQW23_18621</name>
</gene>